<evidence type="ECO:0000256" key="6">
    <source>
        <dbReference type="ARBA" id="ARBA00023082"/>
    </source>
</evidence>
<dbReference type="InterPro" id="IPR007634">
    <property type="entry name" value="RNA_pol_sigma_54_DNA-bd"/>
</dbReference>
<keyword evidence="5" id="KW-0805">Transcription regulation</keyword>
<dbReference type="PANTHER" id="PTHR32248:SF4">
    <property type="entry name" value="RNA POLYMERASE SIGMA-54 FACTOR"/>
    <property type="match status" value="1"/>
</dbReference>
<dbReference type="Pfam" id="PF00309">
    <property type="entry name" value="Sigma54_AID"/>
    <property type="match status" value="1"/>
</dbReference>
<evidence type="ECO:0000259" key="11">
    <source>
        <dbReference type="Pfam" id="PF04963"/>
    </source>
</evidence>
<keyword evidence="13" id="KW-1185">Reference proteome</keyword>
<feature type="domain" description="RNA polymerase sigma factor 54 DNA-binding" evidence="10">
    <location>
        <begin position="279"/>
        <end position="437"/>
    </location>
</feature>
<keyword evidence="3" id="KW-0808">Transferase</keyword>
<evidence type="ECO:0000256" key="4">
    <source>
        <dbReference type="ARBA" id="ARBA00022695"/>
    </source>
</evidence>
<dbReference type="PROSITE" id="PS50044">
    <property type="entry name" value="SIGMA54_3"/>
    <property type="match status" value="1"/>
</dbReference>
<dbReference type="PANTHER" id="PTHR32248">
    <property type="entry name" value="RNA POLYMERASE SIGMA-54 FACTOR"/>
    <property type="match status" value="1"/>
</dbReference>
<dbReference type="InterPro" id="IPR000394">
    <property type="entry name" value="RNA_pol_sigma_54"/>
</dbReference>
<comment type="caution">
    <text evidence="12">The sequence shown here is derived from an EMBL/GenBank/DDBJ whole genome shotgun (WGS) entry which is preliminary data.</text>
</comment>
<dbReference type="InterPro" id="IPR007046">
    <property type="entry name" value="RNA_pol_sigma_54_core-bd"/>
</dbReference>
<comment type="similarity">
    <text evidence="1">Belongs to the sigma-54 factor family.</text>
</comment>
<evidence type="ECO:0000256" key="2">
    <source>
        <dbReference type="ARBA" id="ARBA00022478"/>
    </source>
</evidence>
<evidence type="ECO:0000313" key="12">
    <source>
        <dbReference type="EMBL" id="MCF6138672.1"/>
    </source>
</evidence>
<dbReference type="InterPro" id="IPR038709">
    <property type="entry name" value="RpoN_core-bd_sf"/>
</dbReference>
<protein>
    <submittedName>
        <fullName evidence="12">RNA polymerase factor sigma-54</fullName>
    </submittedName>
</protein>
<dbReference type="PRINTS" id="PR00045">
    <property type="entry name" value="SIGMA54FCT"/>
</dbReference>
<evidence type="ECO:0000259" key="10">
    <source>
        <dbReference type="Pfam" id="PF04552"/>
    </source>
</evidence>
<evidence type="ECO:0000256" key="9">
    <source>
        <dbReference type="SAM" id="Coils"/>
    </source>
</evidence>
<keyword evidence="9" id="KW-0175">Coiled coil</keyword>
<dbReference type="Pfam" id="PF04963">
    <property type="entry name" value="Sigma54_CBD"/>
    <property type="match status" value="1"/>
</dbReference>
<gene>
    <name evidence="12" type="primary">rpoN</name>
    <name evidence="12" type="ORF">L2716_13120</name>
</gene>
<sequence length="441" mass="51188">MELGLFQTQSLKLVMTNELRQAITILQYPTLELSNFLQQQATENPIIELIEKPLPTTKMSDRAEGSDTWYYGEDDTHPINYVKAEEPSLQDHLIEQLAWLDICDQEKAVSEYLIYCLDENGYLDCSLDQLQIELGVSESLVIKALENVQQLEPIGVGARSLAECLKIQYNALNENSIHVQAILEDHLQELADRKYNELSKKLQISLEELKQAEDTIRSLNPRPCSEYNHSRSEWVQPEFFIEKNNAGEYKLRMNEELVPEVTLNDRYFRMLERHSDAKAYLERQLQKYEWLKRSLEQRRQTLERLGDYLVDKQHDFFEQGYEALKPMTLKEVAEAIEVHESTISRAVKNKTIQTPRGTITLKSLFTSKIDNGHHSEDTSSAQVKIKIKRMIEEERKQKPLSDQKIADNLKSDGIAISRRTVAKYREELRIPSSSKRKSLVV</sequence>
<feature type="domain" description="RNA polymerase sigma factor 54 core-binding" evidence="11">
    <location>
        <begin position="82"/>
        <end position="267"/>
    </location>
</feature>
<dbReference type="Proteomes" id="UP001649381">
    <property type="component" value="Unassembled WGS sequence"/>
</dbReference>
<organism evidence="12 13">
    <name type="scientific">Pseudalkalibacillus berkeleyi</name>
    <dbReference type="NCBI Taxonomy" id="1069813"/>
    <lineage>
        <taxon>Bacteria</taxon>
        <taxon>Bacillati</taxon>
        <taxon>Bacillota</taxon>
        <taxon>Bacilli</taxon>
        <taxon>Bacillales</taxon>
        <taxon>Fictibacillaceae</taxon>
        <taxon>Pseudalkalibacillus</taxon>
    </lineage>
</organism>
<dbReference type="Gene3D" id="1.10.10.60">
    <property type="entry name" value="Homeodomain-like"/>
    <property type="match status" value="1"/>
</dbReference>
<dbReference type="PROSITE" id="PS00718">
    <property type="entry name" value="SIGMA54_2"/>
    <property type="match status" value="1"/>
</dbReference>
<evidence type="ECO:0000256" key="1">
    <source>
        <dbReference type="ARBA" id="ARBA00008798"/>
    </source>
</evidence>
<dbReference type="PIRSF" id="PIRSF000774">
    <property type="entry name" value="RpoN"/>
    <property type="match status" value="1"/>
</dbReference>
<evidence type="ECO:0000256" key="7">
    <source>
        <dbReference type="ARBA" id="ARBA00023125"/>
    </source>
</evidence>
<keyword evidence="8" id="KW-0804">Transcription</keyword>
<name>A0ABS9H105_9BACL</name>
<evidence type="ECO:0000256" key="8">
    <source>
        <dbReference type="ARBA" id="ARBA00023163"/>
    </source>
</evidence>
<dbReference type="Gene3D" id="1.10.10.1330">
    <property type="entry name" value="RNA polymerase sigma-54 factor, core-binding domain"/>
    <property type="match status" value="1"/>
</dbReference>
<evidence type="ECO:0000256" key="5">
    <source>
        <dbReference type="ARBA" id="ARBA00023015"/>
    </source>
</evidence>
<dbReference type="RefSeq" id="WP_236336152.1">
    <property type="nucleotide sequence ID" value="NZ_JAKIJS010000001.1"/>
</dbReference>
<reference evidence="12 13" key="1">
    <citation type="submission" date="2022-01" db="EMBL/GenBank/DDBJ databases">
        <title>Alkalihalobacillus sp. EGI L200015, a novel bacterium isolated from a salt lake sediment.</title>
        <authorList>
            <person name="Gao L."/>
            <person name="Fang B.-Z."/>
            <person name="Li W.-J."/>
        </authorList>
    </citation>
    <scope>NUCLEOTIDE SEQUENCE [LARGE SCALE GENOMIC DNA]</scope>
    <source>
        <strain evidence="12 13">KCTC 12718</strain>
    </source>
</reference>
<keyword evidence="2" id="KW-0240">DNA-directed RNA polymerase</keyword>
<accession>A0ABS9H105</accession>
<evidence type="ECO:0000313" key="13">
    <source>
        <dbReference type="Proteomes" id="UP001649381"/>
    </source>
</evidence>
<evidence type="ECO:0000256" key="3">
    <source>
        <dbReference type="ARBA" id="ARBA00022679"/>
    </source>
</evidence>
<keyword evidence="4" id="KW-0548">Nucleotidyltransferase</keyword>
<feature type="coiled-coil region" evidence="9">
    <location>
        <begin position="278"/>
        <end position="305"/>
    </location>
</feature>
<dbReference type="PROSITE" id="PS00717">
    <property type="entry name" value="SIGMA54_1"/>
    <property type="match status" value="1"/>
</dbReference>
<dbReference type="NCBIfam" id="TIGR02395">
    <property type="entry name" value="rpoN_sigma"/>
    <property type="match status" value="1"/>
</dbReference>
<keyword evidence="6" id="KW-0731">Sigma factor</keyword>
<keyword evidence="7" id="KW-0238">DNA-binding</keyword>
<dbReference type="EMBL" id="JAKIJS010000001">
    <property type="protein sequence ID" value="MCF6138672.1"/>
    <property type="molecule type" value="Genomic_DNA"/>
</dbReference>
<dbReference type="Pfam" id="PF04552">
    <property type="entry name" value="Sigma54_DBD"/>
    <property type="match status" value="1"/>
</dbReference>
<proteinExistence type="inferred from homology"/>